<dbReference type="AlphaFoldDB" id="A0A365PHZ0"/>
<dbReference type="GO" id="GO:1901515">
    <property type="term" value="F:poly-beta-1,6-N-acetyl-D-glucosamine transmembrane transporter activity"/>
    <property type="evidence" value="ECO:0007669"/>
    <property type="project" value="InterPro"/>
</dbReference>
<dbReference type="NCBIfam" id="TIGR03939">
    <property type="entry name" value="PGA_TPR_OMP"/>
    <property type="match status" value="1"/>
</dbReference>
<proteinExistence type="predicted"/>
<feature type="signal peptide" evidence="1">
    <location>
        <begin position="1"/>
        <end position="26"/>
    </location>
</feature>
<organism evidence="3 4">
    <name type="scientific">Acinetobacter junii</name>
    <dbReference type="NCBI Taxonomy" id="40215"/>
    <lineage>
        <taxon>Bacteria</taxon>
        <taxon>Pseudomonadati</taxon>
        <taxon>Pseudomonadota</taxon>
        <taxon>Gammaproteobacteria</taxon>
        <taxon>Moraxellales</taxon>
        <taxon>Moraxellaceae</taxon>
        <taxon>Acinetobacter</taxon>
    </lineage>
</organism>
<dbReference type="Gene3D" id="1.25.40.10">
    <property type="entry name" value="Tetratricopeptide repeat domain"/>
    <property type="match status" value="1"/>
</dbReference>
<dbReference type="InterPro" id="IPR049003">
    <property type="entry name" value="PgaA_barrel"/>
</dbReference>
<feature type="chain" id="PRO_5016917894" evidence="1">
    <location>
        <begin position="27"/>
        <end position="820"/>
    </location>
</feature>
<feature type="domain" description="PgaA membrane beta barrel" evidence="2">
    <location>
        <begin position="550"/>
        <end position="820"/>
    </location>
</feature>
<protein>
    <submittedName>
        <fullName evidence="3">Poly-beta-1,6 N-acetyl-D-glucosamine export porin PgaA</fullName>
    </submittedName>
</protein>
<dbReference type="EMBL" id="QEWH01000057">
    <property type="protein sequence ID" value="RBA46494.1"/>
    <property type="molecule type" value="Genomic_DNA"/>
</dbReference>
<gene>
    <name evidence="3" type="primary">pgaA</name>
    <name evidence="3" type="ORF">DC346_10200</name>
</gene>
<dbReference type="InterPro" id="IPR011990">
    <property type="entry name" value="TPR-like_helical_dom_sf"/>
</dbReference>
<evidence type="ECO:0000256" key="1">
    <source>
        <dbReference type="SAM" id="SignalP"/>
    </source>
</evidence>
<reference evidence="3 4" key="1">
    <citation type="submission" date="2018-04" db="EMBL/GenBank/DDBJ databases">
        <title>Acinetobacter junii Genome sequencing and assembly.</title>
        <authorList>
            <person name="Su J."/>
            <person name="Rensing C."/>
            <person name="Mazhar H.S."/>
        </authorList>
    </citation>
    <scope>NUCLEOTIDE SEQUENCE [LARGE SCALE GENOMIC DNA]</scope>
    <source>
        <strain evidence="3 4">SC22</strain>
    </source>
</reference>
<dbReference type="Proteomes" id="UP000253688">
    <property type="component" value="Unassembled WGS sequence"/>
</dbReference>
<sequence length="820" mass="96207">MIKIKLFIPVHCVSLFVLLCCGSAVYSNPIDQQREYAVQLIQKGEVDHGLLDLKKLLVLYPKDQKLIADYFVLSYGRNTLHATELITCIENIQIEVFPIYAQTSVVKTLRDARQYSLAKKMITGFRAHNPQMGWNVWLATIAAETKQNQEAQSILKQVDMQQLNAEELVLLSHTYRLVGMPIQALQAANAAFDKKKNQFSQEEYLLALNDNGNYKVADEYIMRSVLFQTHPDLVIRIKLSQFATQIKNAVLAYKTAQQESKYADAYVELDQVLAEMESYKPIVNGYPHWQKSFYADYIYALAKRKRYTDILTTLQSISIPLDLWPTYTRHAIADAYLATNQPEQAEQVYLSLFNEKNYADYDVYSALYYAYLEQEKFEEANNLIDEMEHQLRRYQYSQVKGVDRTTHEDWEQYLSLKGLNLAYRNELEKAEQYFENLVSTAPRNIGYQNNLALIQRWRQKPLTAKLSLEQWNGLDEVSQMTEINQMNNAQALGNISYWRELNKKLLQTAAEDTGVQLSYKELKDRDRWSVEHHSYFSRNKSNDDLLLNSLRGSNEQSFWTRLNSPWFNDYYRIFLEHQYRKARYKNKKLDDARVGLGLEWSSNRKTANILLSERKDQERLGVRLDWSHWLNDHWAYNLSVDSDADIPLQAIAQKHKGQSYVAAMNWQANESRKAGIQYQAIDIDDGNLRQAYQAYFSQQFFQSPQHTSTATVTGYYGRNKAVQVDYFNPVSSHSIELNLQHDWLTWREYERDFKQHFELTLGTFKQKDFAHQPVYNFLYRHDWRISRVWYLNYGVGWGSHPYDGEHEDKTYAILGFEGRF</sequence>
<comment type="caution">
    <text evidence="3">The sequence shown here is derived from an EMBL/GenBank/DDBJ whole genome shotgun (WGS) entry which is preliminary data.</text>
</comment>
<dbReference type="RefSeq" id="WP_112986122.1">
    <property type="nucleotide sequence ID" value="NZ_CP131470.1"/>
</dbReference>
<evidence type="ECO:0000313" key="4">
    <source>
        <dbReference type="Proteomes" id="UP000253688"/>
    </source>
</evidence>
<dbReference type="InterPro" id="IPR023870">
    <property type="entry name" value="PGA_export_porin_PgaA"/>
</dbReference>
<name>A0A365PHZ0_ACIJU</name>
<dbReference type="STRING" id="40215.BVL33_13555"/>
<dbReference type="Pfam" id="PF21197">
    <property type="entry name" value="PgaA_barrel"/>
    <property type="match status" value="1"/>
</dbReference>
<keyword evidence="1" id="KW-0732">Signal</keyword>
<evidence type="ECO:0000259" key="2">
    <source>
        <dbReference type="Pfam" id="PF21197"/>
    </source>
</evidence>
<accession>A0A365PHZ0</accession>
<dbReference type="SUPFAM" id="SSF48452">
    <property type="entry name" value="TPR-like"/>
    <property type="match status" value="1"/>
</dbReference>
<evidence type="ECO:0000313" key="3">
    <source>
        <dbReference type="EMBL" id="RBA46494.1"/>
    </source>
</evidence>